<gene>
    <name evidence="1" type="ORF">QNI14_08880</name>
</gene>
<protein>
    <submittedName>
        <fullName evidence="1">Uncharacterized protein</fullName>
    </submittedName>
</protein>
<dbReference type="RefSeq" id="WP_283716214.1">
    <property type="nucleotide sequence ID" value="NZ_JASJND010000006.1"/>
</dbReference>
<dbReference type="EMBL" id="JASJND010000006">
    <property type="protein sequence ID" value="MDJ1114566.1"/>
    <property type="molecule type" value="Genomic_DNA"/>
</dbReference>
<sequence>MPDDPAPRFRLQPLGRDCWRLCDSAVAEADAEVVLAYVERRSDGRYEATWVRGGAGSALFGSVDALLSGAARHLAECAPRRVKPRPIAHRPPLAPI</sequence>
<evidence type="ECO:0000313" key="2">
    <source>
        <dbReference type="Proteomes" id="UP001321481"/>
    </source>
</evidence>
<dbReference type="Proteomes" id="UP001321481">
    <property type="component" value="Unassembled WGS sequence"/>
</dbReference>
<comment type="caution">
    <text evidence="1">The sequence shown here is derived from an EMBL/GenBank/DDBJ whole genome shotgun (WGS) entry which is preliminary data.</text>
</comment>
<evidence type="ECO:0000313" key="1">
    <source>
        <dbReference type="EMBL" id="MDJ1114566.1"/>
    </source>
</evidence>
<reference evidence="1 2" key="1">
    <citation type="submission" date="2023-05" db="EMBL/GenBank/DDBJ databases">
        <title>Microbacterium dauci sp.nov., Isolated from Carrot Rhizosphere Soil.</title>
        <authorList>
            <person name="Xiao Z."/>
            <person name="Zheng J."/>
        </authorList>
    </citation>
    <scope>NUCLEOTIDE SEQUENCE [LARGE SCALE GENOMIC DNA]</scope>
    <source>
        <strain evidence="1 2">LX3-4</strain>
    </source>
</reference>
<keyword evidence="2" id="KW-1185">Reference proteome</keyword>
<proteinExistence type="predicted"/>
<organism evidence="1 2">
    <name type="scientific">Microbacterium dauci</name>
    <dbReference type="NCBI Taxonomy" id="3048008"/>
    <lineage>
        <taxon>Bacteria</taxon>
        <taxon>Bacillati</taxon>
        <taxon>Actinomycetota</taxon>
        <taxon>Actinomycetes</taxon>
        <taxon>Micrococcales</taxon>
        <taxon>Microbacteriaceae</taxon>
        <taxon>Microbacterium</taxon>
    </lineage>
</organism>
<name>A0ABT6ZEH3_9MICO</name>
<accession>A0ABT6ZEH3</accession>